<evidence type="ECO:0000313" key="2">
    <source>
        <dbReference type="Proteomes" id="UP000051124"/>
    </source>
</evidence>
<evidence type="ECO:0008006" key="3">
    <source>
        <dbReference type="Google" id="ProtNLM"/>
    </source>
</evidence>
<dbReference type="Gene3D" id="1.25.10.10">
    <property type="entry name" value="Leucine-rich Repeat Variant"/>
    <property type="match status" value="2"/>
</dbReference>
<dbReference type="SUPFAM" id="SSF48371">
    <property type="entry name" value="ARM repeat"/>
    <property type="match status" value="2"/>
</dbReference>
<dbReference type="Pfam" id="PF03130">
    <property type="entry name" value="HEAT_PBS"/>
    <property type="match status" value="1"/>
</dbReference>
<dbReference type="PANTHER" id="PTHR12697:SF5">
    <property type="entry name" value="DEOXYHYPUSINE HYDROXYLASE"/>
    <property type="match status" value="1"/>
</dbReference>
<evidence type="ECO:0000313" key="1">
    <source>
        <dbReference type="EMBL" id="KPJ49493.1"/>
    </source>
</evidence>
<dbReference type="InterPro" id="IPR004155">
    <property type="entry name" value="PBS_lyase_HEAT"/>
</dbReference>
<accession>A0A0S7WH42</accession>
<dbReference type="GO" id="GO:0016491">
    <property type="term" value="F:oxidoreductase activity"/>
    <property type="evidence" value="ECO:0007669"/>
    <property type="project" value="TreeGrafter"/>
</dbReference>
<dbReference type="AlphaFoldDB" id="A0A0S7WH42"/>
<dbReference type="SMART" id="SM00567">
    <property type="entry name" value="EZ_HEAT"/>
    <property type="match status" value="4"/>
</dbReference>
<dbReference type="InterPro" id="IPR016024">
    <property type="entry name" value="ARM-type_fold"/>
</dbReference>
<gene>
    <name evidence="1" type="ORF">AMJ40_05360</name>
</gene>
<reference evidence="1 2" key="1">
    <citation type="journal article" date="2015" name="Microbiome">
        <title>Genomic resolution of linkages in carbon, nitrogen, and sulfur cycling among widespread estuary sediment bacteria.</title>
        <authorList>
            <person name="Baker B.J."/>
            <person name="Lazar C.S."/>
            <person name="Teske A.P."/>
            <person name="Dick G.J."/>
        </authorList>
    </citation>
    <scope>NUCLEOTIDE SEQUENCE [LARGE SCALE GENOMIC DNA]</scope>
    <source>
        <strain evidence="1">DG_26</strain>
    </source>
</reference>
<organism evidence="1 2">
    <name type="scientific">candidate division TA06 bacterium DG_26</name>
    <dbReference type="NCBI Taxonomy" id="1703771"/>
    <lineage>
        <taxon>Bacteria</taxon>
        <taxon>Bacteria division TA06</taxon>
    </lineage>
</organism>
<dbReference type="InterPro" id="IPR011989">
    <property type="entry name" value="ARM-like"/>
</dbReference>
<dbReference type="EMBL" id="LIZT01000056">
    <property type="protein sequence ID" value="KPJ49493.1"/>
    <property type="molecule type" value="Genomic_DNA"/>
</dbReference>
<protein>
    <recommendedName>
        <fullName evidence="3">HEAT repeat domain-containing protein</fullName>
    </recommendedName>
</protein>
<comment type="caution">
    <text evidence="1">The sequence shown here is derived from an EMBL/GenBank/DDBJ whole genome shotgun (WGS) entry which is preliminary data.</text>
</comment>
<sequence>RDEWIGDFAIIVELGGDDYYAGRIGGAVGVLGSPFSVVIDCEGDDLYTSTKLFNFGSAIFGCGVLMDLSGHDVYRGSHYCEGVGLFGVGYLWDGGGDDIYDGGYFVQGGGNFGLGGVIDCAGNDFYRSYNWAQGVGSVLGCGLCADLGGHDIYYAGGRYRHTPLLPDDHRSFAQGFGMGWRPDASGGVGLLYDKEGNDFYCAEVYGQGCSYWYSLGMLVDGSGNDYYNAAEYAQGAGIHLSVGVLIDKDGDDHYFSRYGPGQGEGHDLSCGILIDKRGDDSYTISGGQGIGLTNSFGLLVDSEGKDHYATTEELGQGSANQTRGFGGIGIFLDLEGEDSYPRGTHGEDGGFWASGMWGAGMDLPRVISREEQLEPDTLLETIEDIFEEAALWEVSENKKRVRWARERLVEFCMEAIEYVCEEKIDTKSGLELRAIEELALALPDSILPSLLDRLQDQRPRVRANSIYLLGKTKASEAIPPLVEALKKAENKPRWVLSALGDIGTTEPLSDIHPYLRSEDETARIAAAAALGKIRNPTSISYLVEALGDESFTVRTAAENALVAIGDSSIQLMLDGLTDADPPSLVHLIHGLGRIAEELDTLEARTERIIIKKALLPFLDGDEVSLRGYAVEALGRLGGEATRGLLRMRMADELDPFVLGKYQAAVD</sequence>
<dbReference type="PANTHER" id="PTHR12697">
    <property type="entry name" value="PBS LYASE HEAT-LIKE PROTEIN"/>
    <property type="match status" value="1"/>
</dbReference>
<dbReference type="Proteomes" id="UP000051124">
    <property type="component" value="Unassembled WGS sequence"/>
</dbReference>
<feature type="non-terminal residue" evidence="1">
    <location>
        <position position="1"/>
    </location>
</feature>
<dbReference type="Pfam" id="PF13646">
    <property type="entry name" value="HEAT_2"/>
    <property type="match status" value="1"/>
</dbReference>
<name>A0A0S7WH42_UNCT6</name>
<proteinExistence type="predicted"/>